<dbReference type="InterPro" id="IPR005532">
    <property type="entry name" value="SUMF_dom"/>
</dbReference>
<dbReference type="Gene3D" id="3.90.1580.10">
    <property type="entry name" value="paralog of FGE (formylglycine-generating enzyme)"/>
    <property type="match status" value="1"/>
</dbReference>
<dbReference type="Pfam" id="PF03781">
    <property type="entry name" value="FGE-sulfatase"/>
    <property type="match status" value="1"/>
</dbReference>
<proteinExistence type="predicted"/>
<organism evidence="2">
    <name type="scientific">marine metagenome</name>
    <dbReference type="NCBI Taxonomy" id="408172"/>
    <lineage>
        <taxon>unclassified sequences</taxon>
        <taxon>metagenomes</taxon>
        <taxon>ecological metagenomes</taxon>
    </lineage>
</organism>
<protein>
    <recommendedName>
        <fullName evidence="1">Sulfatase-modifying factor enzyme-like domain-containing protein</fullName>
    </recommendedName>
</protein>
<dbReference type="InterPro" id="IPR042095">
    <property type="entry name" value="SUMF_sf"/>
</dbReference>
<dbReference type="EMBL" id="UINC01016635">
    <property type="protein sequence ID" value="SVA69126.1"/>
    <property type="molecule type" value="Genomic_DNA"/>
</dbReference>
<feature type="non-terminal residue" evidence="2">
    <location>
        <position position="1"/>
    </location>
</feature>
<dbReference type="InterPro" id="IPR016187">
    <property type="entry name" value="CTDL_fold"/>
</dbReference>
<dbReference type="PANTHER" id="PTHR23150:SF19">
    <property type="entry name" value="FORMYLGLYCINE-GENERATING ENZYME"/>
    <property type="match status" value="1"/>
</dbReference>
<dbReference type="GO" id="GO:0120147">
    <property type="term" value="F:formylglycine-generating oxidase activity"/>
    <property type="evidence" value="ECO:0007669"/>
    <property type="project" value="TreeGrafter"/>
</dbReference>
<reference evidence="2" key="1">
    <citation type="submission" date="2018-05" db="EMBL/GenBank/DDBJ databases">
        <authorList>
            <person name="Lanie J.A."/>
            <person name="Ng W.-L."/>
            <person name="Kazmierczak K.M."/>
            <person name="Andrzejewski T.M."/>
            <person name="Davidsen T.M."/>
            <person name="Wayne K.J."/>
            <person name="Tettelin H."/>
            <person name="Glass J.I."/>
            <person name="Rusch D."/>
            <person name="Podicherti R."/>
            <person name="Tsui H.-C.T."/>
            <person name="Winkler M.E."/>
        </authorList>
    </citation>
    <scope>NUCLEOTIDE SEQUENCE</scope>
</reference>
<accession>A0A381XWE3</accession>
<feature type="domain" description="Sulfatase-modifying factor enzyme-like" evidence="1">
    <location>
        <begin position="348"/>
        <end position="542"/>
    </location>
</feature>
<dbReference type="AlphaFoldDB" id="A0A381XWE3"/>
<name>A0A381XWE3_9ZZZZ</name>
<dbReference type="InterPro" id="IPR051043">
    <property type="entry name" value="Sulfatase_Mod_Factor_Kinase"/>
</dbReference>
<sequence>IQRGKDAAFHVAFEKIDERKRNIFLGEAQKNKEVASLGKYSPELMEVPLILKMLRVLSDLDKLDGLTSRGEIYLAYFKHILESDSHENKIKSSEKFFDRLEKVAFQLIEDGFSQRIDDIETGYSKERLKKEGDDTLIRDEVIPPELEKILQQTPGRWQFRHPSFQEYFAARSLAKNKDWKKIITLKCRDERWEEMLKFFSGMVLADDVFDIFMNQGALFLAGNSVCEAKELSEERRLLIAQLLKYQCRESFPQFSRCRLIKVEDVVAANESSTLLILLKSLLKRENRDGRILYSVIELLLGVKKINWSDLVDRQEFDSLKEVKELEEFLGEVSNSEVVKLSKVERWGEMVTIPEGKFIYQDEKDEEDHVFLKEFSIMKFPVTNALYKEFDPNHILRFPKYSYLDDHPVIGINFYEALVCSLWLGRRLPIEKEWEKSARGVDGRDYPWGEAMGYQNDYANTCDFVIGRTSSVTEFEQGISPFGCFDMAGNVWEWCVQLYSTGHVTQRVARGGSWLNYMVHSKCTYRNTFDPDERYPASGFRCVSLPLTLVDDTEDDD</sequence>
<evidence type="ECO:0000313" key="2">
    <source>
        <dbReference type="EMBL" id="SVA69126.1"/>
    </source>
</evidence>
<gene>
    <name evidence="2" type="ORF">METZ01_LOCUS121980</name>
</gene>
<dbReference type="SUPFAM" id="SSF56436">
    <property type="entry name" value="C-type lectin-like"/>
    <property type="match status" value="1"/>
</dbReference>
<dbReference type="PANTHER" id="PTHR23150">
    <property type="entry name" value="SULFATASE MODIFYING FACTOR 1, 2"/>
    <property type="match status" value="1"/>
</dbReference>
<evidence type="ECO:0000259" key="1">
    <source>
        <dbReference type="Pfam" id="PF03781"/>
    </source>
</evidence>